<gene>
    <name evidence="6" type="ORF">IAC06_08430</name>
</gene>
<evidence type="ECO:0000256" key="4">
    <source>
        <dbReference type="RuleBase" id="RU003915"/>
    </source>
</evidence>
<dbReference type="InterPro" id="IPR046357">
    <property type="entry name" value="PPIase_dom_sf"/>
</dbReference>
<name>A0A9D9ERI6_9BACT</name>
<dbReference type="InterPro" id="IPR001179">
    <property type="entry name" value="PPIase_FKBP_dom"/>
</dbReference>
<accession>A0A9D9ERI6</accession>
<evidence type="ECO:0000313" key="7">
    <source>
        <dbReference type="Proteomes" id="UP000823661"/>
    </source>
</evidence>
<keyword evidence="3 4" id="KW-0413">Isomerase</keyword>
<keyword evidence="2 3" id="KW-0697">Rotamase</keyword>
<reference evidence="6" key="1">
    <citation type="submission" date="2020-10" db="EMBL/GenBank/DDBJ databases">
        <authorList>
            <person name="Gilroy R."/>
        </authorList>
    </citation>
    <scope>NUCLEOTIDE SEQUENCE</scope>
    <source>
        <strain evidence="6">B1-20833</strain>
    </source>
</reference>
<dbReference type="Gene3D" id="3.10.50.40">
    <property type="match status" value="1"/>
</dbReference>
<comment type="caution">
    <text evidence="6">The sequence shown here is derived from an EMBL/GenBank/DDBJ whole genome shotgun (WGS) entry which is preliminary data.</text>
</comment>
<comment type="similarity">
    <text evidence="4">Belongs to the FKBP-type PPIase family.</text>
</comment>
<comment type="catalytic activity">
    <reaction evidence="1 3 4">
        <text>[protein]-peptidylproline (omega=180) = [protein]-peptidylproline (omega=0)</text>
        <dbReference type="Rhea" id="RHEA:16237"/>
        <dbReference type="Rhea" id="RHEA-COMP:10747"/>
        <dbReference type="Rhea" id="RHEA-COMP:10748"/>
        <dbReference type="ChEBI" id="CHEBI:83833"/>
        <dbReference type="ChEBI" id="CHEBI:83834"/>
        <dbReference type="EC" id="5.2.1.8"/>
    </reaction>
</comment>
<dbReference type="GO" id="GO:0003755">
    <property type="term" value="F:peptidyl-prolyl cis-trans isomerase activity"/>
    <property type="evidence" value="ECO:0007669"/>
    <property type="project" value="UniProtKB-UniRule"/>
</dbReference>
<reference evidence="6" key="2">
    <citation type="journal article" date="2021" name="PeerJ">
        <title>Extensive microbial diversity within the chicken gut microbiome revealed by metagenomics and culture.</title>
        <authorList>
            <person name="Gilroy R."/>
            <person name="Ravi A."/>
            <person name="Getino M."/>
            <person name="Pursley I."/>
            <person name="Horton D.L."/>
            <person name="Alikhan N.F."/>
            <person name="Baker D."/>
            <person name="Gharbi K."/>
            <person name="Hall N."/>
            <person name="Watson M."/>
            <person name="Adriaenssens E.M."/>
            <person name="Foster-Nyarko E."/>
            <person name="Jarju S."/>
            <person name="Secka A."/>
            <person name="Antonio M."/>
            <person name="Oren A."/>
            <person name="Chaudhuri R.R."/>
            <person name="La Ragione R."/>
            <person name="Hildebrand F."/>
            <person name="Pallen M.J."/>
        </authorList>
    </citation>
    <scope>NUCLEOTIDE SEQUENCE</scope>
    <source>
        <strain evidence="6">B1-20833</strain>
    </source>
</reference>
<dbReference type="Proteomes" id="UP000823661">
    <property type="component" value="Unassembled WGS sequence"/>
</dbReference>
<evidence type="ECO:0000256" key="1">
    <source>
        <dbReference type="ARBA" id="ARBA00000971"/>
    </source>
</evidence>
<proteinExistence type="inferred from homology"/>
<feature type="domain" description="PPIase FKBP-type" evidence="5">
    <location>
        <begin position="151"/>
        <end position="251"/>
    </location>
</feature>
<evidence type="ECO:0000256" key="3">
    <source>
        <dbReference type="PROSITE-ProRule" id="PRU00277"/>
    </source>
</evidence>
<evidence type="ECO:0000313" key="6">
    <source>
        <dbReference type="EMBL" id="MBO8452886.1"/>
    </source>
</evidence>
<dbReference type="Pfam" id="PF00254">
    <property type="entry name" value="FKBP_C"/>
    <property type="match status" value="1"/>
</dbReference>
<sequence length="252" mass="26275">MRKGIHIIYMSGAFLLAGCAGQSLETTYNSQEEDIADYAGSARFTECEFIQDTDAEGNPEFNEDGSPVIVKSEVGTITPVVTHNGGATRLTIIDGEGQPLTETGSVSVYFAGYIFESGPETTEIALTDIDGTGSTWLLSTPYTAFTVSSSADGVSIGGSGSARGLTLFATNHYATAALSGWTLSEGDFSPMTLDLGSGDIVPGLQAGLPGVRTGEVCDIVFSGRYGLGKKPLGTVPANSALLYRIWVVNVSE</sequence>
<dbReference type="EC" id="5.2.1.8" evidence="4"/>
<organism evidence="6 7">
    <name type="scientific">Candidatus Cryptobacteroides intestinavium</name>
    <dbReference type="NCBI Taxonomy" id="2840766"/>
    <lineage>
        <taxon>Bacteria</taxon>
        <taxon>Pseudomonadati</taxon>
        <taxon>Bacteroidota</taxon>
        <taxon>Bacteroidia</taxon>
        <taxon>Bacteroidales</taxon>
        <taxon>Candidatus Cryptobacteroides</taxon>
    </lineage>
</organism>
<evidence type="ECO:0000259" key="5">
    <source>
        <dbReference type="PROSITE" id="PS50059"/>
    </source>
</evidence>
<protein>
    <recommendedName>
        <fullName evidence="4">Peptidyl-prolyl cis-trans isomerase</fullName>
        <ecNumber evidence="4">5.2.1.8</ecNumber>
    </recommendedName>
</protein>
<dbReference type="EMBL" id="JADIMI010000081">
    <property type="protein sequence ID" value="MBO8452886.1"/>
    <property type="molecule type" value="Genomic_DNA"/>
</dbReference>
<evidence type="ECO:0000256" key="2">
    <source>
        <dbReference type="ARBA" id="ARBA00023110"/>
    </source>
</evidence>
<dbReference type="PROSITE" id="PS51257">
    <property type="entry name" value="PROKAR_LIPOPROTEIN"/>
    <property type="match status" value="1"/>
</dbReference>
<dbReference type="AlphaFoldDB" id="A0A9D9ERI6"/>
<dbReference type="SUPFAM" id="SSF54534">
    <property type="entry name" value="FKBP-like"/>
    <property type="match status" value="1"/>
</dbReference>
<dbReference type="PROSITE" id="PS50059">
    <property type="entry name" value="FKBP_PPIASE"/>
    <property type="match status" value="1"/>
</dbReference>